<evidence type="ECO:0000256" key="1">
    <source>
        <dbReference type="SAM" id="Phobius"/>
    </source>
</evidence>
<keyword evidence="1" id="KW-0472">Membrane</keyword>
<keyword evidence="3" id="KW-1185">Reference proteome</keyword>
<feature type="transmembrane region" description="Helical" evidence="1">
    <location>
        <begin position="155"/>
        <end position="176"/>
    </location>
</feature>
<name>A0A7C8GVW9_9BACI</name>
<evidence type="ECO:0000313" key="3">
    <source>
        <dbReference type="Proteomes" id="UP000480246"/>
    </source>
</evidence>
<dbReference type="InterPro" id="IPR025291">
    <property type="entry name" value="DUF4153"/>
</dbReference>
<feature type="transmembrane region" description="Helical" evidence="1">
    <location>
        <begin position="384"/>
        <end position="401"/>
    </location>
</feature>
<feature type="transmembrane region" description="Helical" evidence="1">
    <location>
        <begin position="196"/>
        <end position="217"/>
    </location>
</feature>
<dbReference type="Proteomes" id="UP000480246">
    <property type="component" value="Unassembled WGS sequence"/>
</dbReference>
<dbReference type="AlphaFoldDB" id="A0A7C8GVW9"/>
<proteinExistence type="predicted"/>
<organism evidence="2 3">
    <name type="scientific">Gracilibacillus oryzae</name>
    <dbReference type="NCBI Taxonomy" id="1672701"/>
    <lineage>
        <taxon>Bacteria</taxon>
        <taxon>Bacillati</taxon>
        <taxon>Bacillota</taxon>
        <taxon>Bacilli</taxon>
        <taxon>Bacillales</taxon>
        <taxon>Bacillaceae</taxon>
        <taxon>Gracilibacillus</taxon>
    </lineage>
</organism>
<keyword evidence="1" id="KW-1133">Transmembrane helix</keyword>
<feature type="transmembrane region" description="Helical" evidence="1">
    <location>
        <begin position="58"/>
        <end position="76"/>
    </location>
</feature>
<feature type="transmembrane region" description="Helical" evidence="1">
    <location>
        <begin position="286"/>
        <end position="308"/>
    </location>
</feature>
<dbReference type="OrthoDB" id="9767931at2"/>
<comment type="caution">
    <text evidence="2">The sequence shown here is derived from an EMBL/GenBank/DDBJ whole genome shotgun (WGS) entry which is preliminary data.</text>
</comment>
<accession>A0A7C8GVW9</accession>
<protein>
    <submittedName>
        <fullName evidence="2">DUF4173 domain-containing protein</fullName>
    </submittedName>
</protein>
<feature type="transmembrane region" description="Helical" evidence="1">
    <location>
        <begin position="31"/>
        <end position="51"/>
    </location>
</feature>
<feature type="transmembrane region" description="Helical" evidence="1">
    <location>
        <begin position="354"/>
        <end position="372"/>
    </location>
</feature>
<evidence type="ECO:0000313" key="2">
    <source>
        <dbReference type="EMBL" id="KAB8139458.1"/>
    </source>
</evidence>
<feature type="transmembrane region" description="Helical" evidence="1">
    <location>
        <begin position="238"/>
        <end position="266"/>
    </location>
</feature>
<dbReference type="EMBL" id="WEID01000001">
    <property type="protein sequence ID" value="KAB8139458.1"/>
    <property type="molecule type" value="Genomic_DNA"/>
</dbReference>
<dbReference type="Pfam" id="PF13687">
    <property type="entry name" value="DUF4153"/>
    <property type="match status" value="1"/>
</dbReference>
<sequence length="487" mass="56523">MKQRQKSFLFLFVCLGLGILAELSFFHGVIGISYIIFIAAFYLILFSRLGIKFSHRRIGLLLMVMIWVLAASYLFYDNEIFYDLNILVIPVLVFIHIVLMTTPNNIDWISTIFVNQLTQKFTQTFGYGKRWVKFILKRTLFRRMSKAALLTVKRIVIGLLLGGPLLLVIVGLLVSADENFGNVIMEVPRFILGMNFLEGFFRVIAVILLTLLFFSAFQTLRKRYVIPLGRPANGHKPISWDGVIAGTVVVLLNSIYLLFAVIQFKYFFGEAIQADFTFAEYARRGFFELVVVTVINWSLLLICLKLVRIKRKSGSYFMKIMYSLLIVTSGVMLASAYLRLSMYENAYGFTMDRILAHAFMLFLIVIFAYTFFRVWLEKISLSHFYLIAALLFYTGLNAVNLEEMIVNNNLERYQQTKKMDIYYLNSLSYSGIDGLITLYEMEPDYPELRSLLTDRKQMIEDLDLDTWQSFNLKKQQVVKRLQELELK</sequence>
<reference evidence="2 3" key="1">
    <citation type="submission" date="2019-10" db="EMBL/GenBank/DDBJ databases">
        <title>Gracilibacillus sp. nov. isolated from rice seeds.</title>
        <authorList>
            <person name="He S."/>
        </authorList>
    </citation>
    <scope>NUCLEOTIDE SEQUENCE [LARGE SCALE GENOMIC DNA]</scope>
    <source>
        <strain evidence="2 3">TD8</strain>
    </source>
</reference>
<feature type="transmembrane region" description="Helical" evidence="1">
    <location>
        <begin position="320"/>
        <end position="342"/>
    </location>
</feature>
<keyword evidence="1" id="KW-0812">Transmembrane</keyword>
<feature type="transmembrane region" description="Helical" evidence="1">
    <location>
        <begin position="82"/>
        <end position="100"/>
    </location>
</feature>
<gene>
    <name evidence="2" type="ORF">F9U64_00030</name>
</gene>